<evidence type="ECO:0000313" key="2">
    <source>
        <dbReference type="Proteomes" id="UP001283361"/>
    </source>
</evidence>
<dbReference type="EMBL" id="JAWDGP010004591">
    <property type="protein sequence ID" value="KAK3763178.1"/>
    <property type="molecule type" value="Genomic_DNA"/>
</dbReference>
<proteinExistence type="predicted"/>
<sequence>MHNKVRDGSIRNFIHSSEIQFENSASVDHQDELIDSNCSPTTSVKSLGTKHDTSEQPVTECFSRYRLSLMPSRETRDSTRTTYRTNLANTRSKAFVIKNISRQEINWSLALAMSGGRITLGQCPGIAGLRSVITGHKYGFEIRGKS</sequence>
<reference evidence="1" key="1">
    <citation type="journal article" date="2023" name="G3 (Bethesda)">
        <title>A reference genome for the long-term kleptoplast-retaining sea slug Elysia crispata morphotype clarki.</title>
        <authorList>
            <person name="Eastman K.E."/>
            <person name="Pendleton A.L."/>
            <person name="Shaikh M.A."/>
            <person name="Suttiyut T."/>
            <person name="Ogas R."/>
            <person name="Tomko P."/>
            <person name="Gavelis G."/>
            <person name="Widhalm J.R."/>
            <person name="Wisecaver J.H."/>
        </authorList>
    </citation>
    <scope>NUCLEOTIDE SEQUENCE</scope>
    <source>
        <strain evidence="1">ECLA1</strain>
    </source>
</reference>
<dbReference type="AlphaFoldDB" id="A0AAE0Z5A1"/>
<evidence type="ECO:0000313" key="1">
    <source>
        <dbReference type="EMBL" id="KAK3763178.1"/>
    </source>
</evidence>
<dbReference type="Proteomes" id="UP001283361">
    <property type="component" value="Unassembled WGS sequence"/>
</dbReference>
<name>A0AAE0Z5A1_9GAST</name>
<organism evidence="1 2">
    <name type="scientific">Elysia crispata</name>
    <name type="common">lettuce slug</name>
    <dbReference type="NCBI Taxonomy" id="231223"/>
    <lineage>
        <taxon>Eukaryota</taxon>
        <taxon>Metazoa</taxon>
        <taxon>Spiralia</taxon>
        <taxon>Lophotrochozoa</taxon>
        <taxon>Mollusca</taxon>
        <taxon>Gastropoda</taxon>
        <taxon>Heterobranchia</taxon>
        <taxon>Euthyneura</taxon>
        <taxon>Panpulmonata</taxon>
        <taxon>Sacoglossa</taxon>
        <taxon>Placobranchoidea</taxon>
        <taxon>Plakobranchidae</taxon>
        <taxon>Elysia</taxon>
    </lineage>
</organism>
<comment type="caution">
    <text evidence="1">The sequence shown here is derived from an EMBL/GenBank/DDBJ whole genome shotgun (WGS) entry which is preliminary data.</text>
</comment>
<accession>A0AAE0Z5A1</accession>
<protein>
    <submittedName>
        <fullName evidence="1">Uncharacterized protein</fullName>
    </submittedName>
</protein>
<keyword evidence="2" id="KW-1185">Reference proteome</keyword>
<gene>
    <name evidence="1" type="ORF">RRG08_018747</name>
</gene>